<dbReference type="Gene3D" id="1.10.357.140">
    <property type="entry name" value="UbiA prenyltransferase"/>
    <property type="match status" value="1"/>
</dbReference>
<dbReference type="PANTHER" id="PTHR42723:SF1">
    <property type="entry name" value="CHLOROPHYLL SYNTHASE, CHLOROPLASTIC"/>
    <property type="match status" value="1"/>
</dbReference>
<dbReference type="InterPro" id="IPR000537">
    <property type="entry name" value="UbiA_prenyltransferase"/>
</dbReference>
<keyword evidence="3 6" id="KW-0812">Transmembrane</keyword>
<dbReference type="EMBL" id="FQYY01000002">
    <property type="protein sequence ID" value="SHI53072.1"/>
    <property type="molecule type" value="Genomic_DNA"/>
</dbReference>
<evidence type="ECO:0000256" key="4">
    <source>
        <dbReference type="ARBA" id="ARBA00022989"/>
    </source>
</evidence>
<keyword evidence="5 6" id="KW-0472">Membrane</keyword>
<dbReference type="InterPro" id="IPR050475">
    <property type="entry name" value="Prenyltransferase_related"/>
</dbReference>
<evidence type="ECO:0000256" key="6">
    <source>
        <dbReference type="SAM" id="Phobius"/>
    </source>
</evidence>
<dbReference type="Gene3D" id="1.20.120.1780">
    <property type="entry name" value="UbiA prenyltransferase"/>
    <property type="match status" value="1"/>
</dbReference>
<feature type="transmembrane region" description="Helical" evidence="6">
    <location>
        <begin position="250"/>
        <end position="270"/>
    </location>
</feature>
<feature type="transmembrane region" description="Helical" evidence="6">
    <location>
        <begin position="223"/>
        <end position="244"/>
    </location>
</feature>
<organism evidence="7 8">
    <name type="scientific">Mesonia phycicola</name>
    <dbReference type="NCBI Taxonomy" id="579105"/>
    <lineage>
        <taxon>Bacteria</taxon>
        <taxon>Pseudomonadati</taxon>
        <taxon>Bacteroidota</taxon>
        <taxon>Flavobacteriia</taxon>
        <taxon>Flavobacteriales</taxon>
        <taxon>Flavobacteriaceae</taxon>
        <taxon>Mesonia</taxon>
    </lineage>
</organism>
<feature type="transmembrane region" description="Helical" evidence="6">
    <location>
        <begin position="282"/>
        <end position="302"/>
    </location>
</feature>
<dbReference type="RefSeq" id="WP_073148488.1">
    <property type="nucleotide sequence ID" value="NZ_FQYY01000002.1"/>
</dbReference>
<dbReference type="NCBIfam" id="NF009512">
    <property type="entry name" value="PRK12872.1-1"/>
    <property type="match status" value="1"/>
</dbReference>
<evidence type="ECO:0000256" key="2">
    <source>
        <dbReference type="ARBA" id="ARBA00022475"/>
    </source>
</evidence>
<accession>A0A1M6BWB6</accession>
<gene>
    <name evidence="7" type="ORF">SAMN04488096_102252</name>
</gene>
<dbReference type="STRING" id="579105.SAMN04488096_102252"/>
<keyword evidence="2" id="KW-1003">Cell membrane</keyword>
<dbReference type="CDD" id="cd13961">
    <property type="entry name" value="PT_UbiA_DGGGPS"/>
    <property type="match status" value="1"/>
</dbReference>
<dbReference type="AlphaFoldDB" id="A0A1M6BWB6"/>
<feature type="transmembrane region" description="Helical" evidence="6">
    <location>
        <begin position="12"/>
        <end position="32"/>
    </location>
</feature>
<protein>
    <submittedName>
        <fullName evidence="7">4-hydroxybenzoate polyprenyltransferase</fullName>
    </submittedName>
</protein>
<evidence type="ECO:0000313" key="7">
    <source>
        <dbReference type="EMBL" id="SHI53072.1"/>
    </source>
</evidence>
<feature type="transmembrane region" description="Helical" evidence="6">
    <location>
        <begin position="86"/>
        <end position="105"/>
    </location>
</feature>
<dbReference type="PANTHER" id="PTHR42723">
    <property type="entry name" value="CHLOROPHYLL SYNTHASE"/>
    <property type="match status" value="1"/>
</dbReference>
<evidence type="ECO:0000256" key="1">
    <source>
        <dbReference type="ARBA" id="ARBA00004141"/>
    </source>
</evidence>
<dbReference type="Proteomes" id="UP000184225">
    <property type="component" value="Unassembled WGS sequence"/>
</dbReference>
<feature type="transmembrane region" description="Helical" evidence="6">
    <location>
        <begin position="111"/>
        <end position="128"/>
    </location>
</feature>
<dbReference type="GO" id="GO:0016765">
    <property type="term" value="F:transferase activity, transferring alkyl or aryl (other than methyl) groups"/>
    <property type="evidence" value="ECO:0007669"/>
    <property type="project" value="InterPro"/>
</dbReference>
<sequence length="303" mass="34228">MKYLKLVRYPNLLMIIFTQILIKYFLFEPFGISITLNAFGFFLLVTATVCLAAAGNIINDIFDVEADHINKPSKVIIGKSISEKTAYNLFFILNIIGVVIGFYLSNMIQKPSFTAIFIFTSALLYLYASSLKSYLVLGNIIISILVAMSLIIVGLFDLFPAITPQNQATQNVIFRIVLDYSIFAFLLNWLREMVKDQQDINGDYKTGIKTLPIMVGKERTNKIIFAVSILPLAAVIYYLYTYLYSHLSSIIYALALIVAPLLYFMIKIITAKTENDYKSLSLLLKVIMFLGLLSSGLFQFILL</sequence>
<feature type="transmembrane region" description="Helical" evidence="6">
    <location>
        <begin position="172"/>
        <end position="190"/>
    </location>
</feature>
<evidence type="ECO:0000256" key="5">
    <source>
        <dbReference type="ARBA" id="ARBA00023136"/>
    </source>
</evidence>
<keyword evidence="7" id="KW-0808">Transferase</keyword>
<evidence type="ECO:0000256" key="3">
    <source>
        <dbReference type="ARBA" id="ARBA00022692"/>
    </source>
</evidence>
<evidence type="ECO:0000313" key="8">
    <source>
        <dbReference type="Proteomes" id="UP000184225"/>
    </source>
</evidence>
<dbReference type="InterPro" id="IPR044878">
    <property type="entry name" value="UbiA_sf"/>
</dbReference>
<feature type="transmembrane region" description="Helical" evidence="6">
    <location>
        <begin position="135"/>
        <end position="160"/>
    </location>
</feature>
<feature type="transmembrane region" description="Helical" evidence="6">
    <location>
        <begin position="38"/>
        <end position="58"/>
    </location>
</feature>
<proteinExistence type="predicted"/>
<keyword evidence="8" id="KW-1185">Reference proteome</keyword>
<name>A0A1M6BWB6_9FLAO</name>
<dbReference type="GO" id="GO:0016020">
    <property type="term" value="C:membrane"/>
    <property type="evidence" value="ECO:0007669"/>
    <property type="project" value="UniProtKB-SubCell"/>
</dbReference>
<comment type="subcellular location">
    <subcellularLocation>
        <location evidence="1">Membrane</location>
        <topology evidence="1">Multi-pass membrane protein</topology>
    </subcellularLocation>
</comment>
<keyword evidence="4 6" id="KW-1133">Transmembrane helix</keyword>
<dbReference type="Pfam" id="PF01040">
    <property type="entry name" value="UbiA"/>
    <property type="match status" value="1"/>
</dbReference>
<reference evidence="7 8" key="1">
    <citation type="submission" date="2016-11" db="EMBL/GenBank/DDBJ databases">
        <authorList>
            <person name="Jaros S."/>
            <person name="Januszkiewicz K."/>
            <person name="Wedrychowicz H."/>
        </authorList>
    </citation>
    <scope>NUCLEOTIDE SEQUENCE [LARGE SCALE GENOMIC DNA]</scope>
    <source>
        <strain evidence="7 8">DSM 21425</strain>
    </source>
</reference>